<dbReference type="SUPFAM" id="SSF48445">
    <property type="entry name" value="14-3-3 protein"/>
    <property type="match status" value="1"/>
</dbReference>
<dbReference type="GO" id="GO:0005737">
    <property type="term" value="C:cytoplasm"/>
    <property type="evidence" value="ECO:0007669"/>
    <property type="project" value="TreeGrafter"/>
</dbReference>
<dbReference type="SMART" id="SM00487">
    <property type="entry name" value="DEXDc"/>
    <property type="match status" value="1"/>
</dbReference>
<evidence type="ECO:0000259" key="21">
    <source>
        <dbReference type="PROSITE" id="PS50821"/>
    </source>
</evidence>
<feature type="domain" description="PAZ" evidence="21">
    <location>
        <begin position="939"/>
        <end position="1075"/>
    </location>
</feature>
<keyword evidence="11" id="KW-0347">Helicase</keyword>
<dbReference type="PANTHER" id="PTHR14950">
    <property type="entry name" value="DICER-RELATED"/>
    <property type="match status" value="1"/>
</dbReference>
<dbReference type="CDD" id="cd00593">
    <property type="entry name" value="RIBOc"/>
    <property type="match status" value="2"/>
</dbReference>
<keyword evidence="14 19" id="KW-0694">RNA-binding</keyword>
<dbReference type="Gene3D" id="1.10.1520.10">
    <property type="entry name" value="Ribonuclease III domain"/>
    <property type="match status" value="2"/>
</dbReference>
<dbReference type="InterPro" id="IPR000308">
    <property type="entry name" value="14-3-3"/>
</dbReference>
<dbReference type="GO" id="GO:0004386">
    <property type="term" value="F:helicase activity"/>
    <property type="evidence" value="ECO:0007669"/>
    <property type="project" value="UniProtKB-KW"/>
</dbReference>
<name>A0AAQ3MNY2_VIGMU</name>
<feature type="domain" description="Helicase ATP-binding" evidence="22">
    <location>
        <begin position="67"/>
        <end position="246"/>
    </location>
</feature>
<dbReference type="Pfam" id="PF00636">
    <property type="entry name" value="Ribonuclease_3"/>
    <property type="match status" value="2"/>
</dbReference>
<dbReference type="InterPro" id="IPR011545">
    <property type="entry name" value="DEAD/DEAH_box_helicase_dom"/>
</dbReference>
<comment type="cofactor">
    <cofactor evidence="1">
        <name>Mn(2+)</name>
        <dbReference type="ChEBI" id="CHEBI:29035"/>
    </cofactor>
</comment>
<dbReference type="PROSITE" id="PS51192">
    <property type="entry name" value="HELICASE_ATP_BIND_1"/>
    <property type="match status" value="1"/>
</dbReference>
<comment type="subcellular location">
    <subcellularLocation>
        <location evidence="3">Nucleus</location>
    </subcellularLocation>
</comment>
<dbReference type="GO" id="GO:0010267">
    <property type="term" value="P:ta-siRNA processing"/>
    <property type="evidence" value="ECO:0007669"/>
    <property type="project" value="UniProtKB-ARBA"/>
</dbReference>
<dbReference type="Pfam" id="PF00271">
    <property type="entry name" value="Helicase_C"/>
    <property type="match status" value="1"/>
</dbReference>
<dbReference type="SMART" id="SM00101">
    <property type="entry name" value="14_3_3"/>
    <property type="match status" value="1"/>
</dbReference>
<evidence type="ECO:0000256" key="13">
    <source>
        <dbReference type="ARBA" id="ARBA00022842"/>
    </source>
</evidence>
<protein>
    <submittedName>
        <fullName evidence="25">Uncharacterized protein</fullName>
    </submittedName>
</protein>
<dbReference type="Pfam" id="PF00270">
    <property type="entry name" value="DEAD"/>
    <property type="match status" value="1"/>
</dbReference>
<dbReference type="FunFam" id="3.40.50.300:FF:000420">
    <property type="entry name" value="Endoribonuclease dicer-like 1"/>
    <property type="match status" value="1"/>
</dbReference>
<dbReference type="SUPFAM" id="SSF52540">
    <property type="entry name" value="P-loop containing nucleoside triphosphate hydrolases"/>
    <property type="match status" value="1"/>
</dbReference>
<gene>
    <name evidence="25" type="ORF">V8G54_033217</name>
</gene>
<accession>A0AAQ3MNY2</accession>
<feature type="domain" description="Dicer dsRNA-binding fold" evidence="24">
    <location>
        <begin position="710"/>
        <end position="792"/>
    </location>
</feature>
<dbReference type="InterPro" id="IPR003100">
    <property type="entry name" value="PAZ_dom"/>
</dbReference>
<dbReference type="Proteomes" id="UP001374535">
    <property type="component" value="Chromosome 10"/>
</dbReference>
<keyword evidence="10" id="KW-0378">Hydrolase</keyword>
<dbReference type="InterPro" id="IPR014001">
    <property type="entry name" value="Helicase_ATP-bd"/>
</dbReference>
<evidence type="ECO:0000256" key="18">
    <source>
        <dbReference type="ARBA" id="ARBA00035116"/>
    </source>
</evidence>
<evidence type="ECO:0000256" key="11">
    <source>
        <dbReference type="ARBA" id="ARBA00022806"/>
    </source>
</evidence>
<keyword evidence="9" id="KW-0255">Endonuclease</keyword>
<dbReference type="Pfam" id="PF03368">
    <property type="entry name" value="Dicer_dimer"/>
    <property type="match status" value="1"/>
</dbReference>
<dbReference type="PANTHER" id="PTHR14950:SF70">
    <property type="entry name" value="ENDORIBONUCLEASE DICER HOMOLOG 2"/>
    <property type="match status" value="1"/>
</dbReference>
<dbReference type="FunFam" id="1.10.1520.10:FF:000004">
    <property type="entry name" value="Endoribonuclease dicer-like 1"/>
    <property type="match status" value="1"/>
</dbReference>
<evidence type="ECO:0000256" key="5">
    <source>
        <dbReference type="ARBA" id="ARBA00022722"/>
    </source>
</evidence>
<evidence type="ECO:0000313" key="26">
    <source>
        <dbReference type="Proteomes" id="UP001374535"/>
    </source>
</evidence>
<dbReference type="Gene3D" id="1.20.190.20">
    <property type="entry name" value="14-3-3 domain"/>
    <property type="match status" value="1"/>
</dbReference>
<evidence type="ECO:0000256" key="3">
    <source>
        <dbReference type="ARBA" id="ARBA00004123"/>
    </source>
</evidence>
<feature type="domain" description="RNase III" evidence="20">
    <location>
        <begin position="1092"/>
        <end position="1293"/>
    </location>
</feature>
<dbReference type="GO" id="GO:0003723">
    <property type="term" value="F:RNA binding"/>
    <property type="evidence" value="ECO:0007669"/>
    <property type="project" value="UniProtKB-UniRule"/>
</dbReference>
<dbReference type="InterPro" id="IPR027417">
    <property type="entry name" value="P-loop_NTPase"/>
</dbReference>
<dbReference type="PROSITE" id="PS51194">
    <property type="entry name" value="HELICASE_CTER"/>
    <property type="match status" value="1"/>
</dbReference>
<reference evidence="25 26" key="1">
    <citation type="journal article" date="2023" name="Life. Sci Alliance">
        <title>Evolutionary insights into 3D genome organization and epigenetic landscape of Vigna mungo.</title>
        <authorList>
            <person name="Junaid A."/>
            <person name="Singh B."/>
            <person name="Bhatia S."/>
        </authorList>
    </citation>
    <scope>NUCLEOTIDE SEQUENCE [LARGE SCALE GENOMIC DNA]</scope>
    <source>
        <strain evidence="25">Urdbean</strain>
    </source>
</reference>
<feature type="domain" description="RNase III" evidence="20">
    <location>
        <begin position="1329"/>
        <end position="1476"/>
    </location>
</feature>
<dbReference type="InterPro" id="IPR005034">
    <property type="entry name" value="Dicer_dimerisation"/>
</dbReference>
<evidence type="ECO:0000256" key="2">
    <source>
        <dbReference type="ARBA" id="ARBA00001946"/>
    </source>
</evidence>
<dbReference type="SMART" id="SM00535">
    <property type="entry name" value="RIBOc"/>
    <property type="match status" value="2"/>
</dbReference>
<proteinExistence type="inferred from homology"/>
<evidence type="ECO:0000256" key="1">
    <source>
        <dbReference type="ARBA" id="ARBA00001936"/>
    </source>
</evidence>
<dbReference type="GO" id="GO:0004525">
    <property type="term" value="F:ribonuclease III activity"/>
    <property type="evidence" value="ECO:0007669"/>
    <property type="project" value="InterPro"/>
</dbReference>
<dbReference type="InterPro" id="IPR036085">
    <property type="entry name" value="PAZ_dom_sf"/>
</dbReference>
<keyword evidence="15" id="KW-0943">RNA-mediated gene silencing</keyword>
<evidence type="ECO:0000256" key="9">
    <source>
        <dbReference type="ARBA" id="ARBA00022759"/>
    </source>
</evidence>
<comment type="cofactor">
    <cofactor evidence="2">
        <name>Mg(2+)</name>
        <dbReference type="ChEBI" id="CHEBI:18420"/>
    </cofactor>
</comment>
<evidence type="ECO:0000256" key="8">
    <source>
        <dbReference type="ARBA" id="ARBA00022741"/>
    </source>
</evidence>
<evidence type="ECO:0000256" key="7">
    <source>
        <dbReference type="ARBA" id="ARBA00022737"/>
    </source>
</evidence>
<dbReference type="FunFam" id="3.40.50.300:FF:000705">
    <property type="entry name" value="Endoribonuclease dicer-like protein"/>
    <property type="match status" value="1"/>
</dbReference>
<evidence type="ECO:0000259" key="23">
    <source>
        <dbReference type="PROSITE" id="PS51194"/>
    </source>
</evidence>
<keyword evidence="13" id="KW-0460">Magnesium</keyword>
<evidence type="ECO:0000313" key="25">
    <source>
        <dbReference type="EMBL" id="WVY94129.1"/>
    </source>
</evidence>
<keyword evidence="6" id="KW-0479">Metal-binding</keyword>
<dbReference type="GO" id="GO:0046872">
    <property type="term" value="F:metal ion binding"/>
    <property type="evidence" value="ECO:0007669"/>
    <property type="project" value="UniProtKB-KW"/>
</dbReference>
<evidence type="ECO:0000256" key="12">
    <source>
        <dbReference type="ARBA" id="ARBA00022840"/>
    </source>
</evidence>
<dbReference type="InterPro" id="IPR001650">
    <property type="entry name" value="Helicase_C-like"/>
</dbReference>
<feature type="domain" description="Helicase C-terminal" evidence="23">
    <location>
        <begin position="525"/>
        <end position="689"/>
    </location>
</feature>
<dbReference type="GO" id="GO:0005524">
    <property type="term" value="F:ATP binding"/>
    <property type="evidence" value="ECO:0007669"/>
    <property type="project" value="UniProtKB-KW"/>
</dbReference>
<dbReference type="CDD" id="cd18034">
    <property type="entry name" value="DEXHc_dicer"/>
    <property type="match status" value="1"/>
</dbReference>
<evidence type="ECO:0000256" key="4">
    <source>
        <dbReference type="ARBA" id="ARBA00006141"/>
    </source>
</evidence>
<evidence type="ECO:0000256" key="6">
    <source>
        <dbReference type="ARBA" id="ARBA00022723"/>
    </source>
</evidence>
<dbReference type="FunFam" id="3.30.160.380:FF:000001">
    <property type="entry name" value="Endoribonuclease dicer-like 1"/>
    <property type="match status" value="1"/>
</dbReference>
<evidence type="ECO:0000256" key="19">
    <source>
        <dbReference type="PROSITE-ProRule" id="PRU00657"/>
    </source>
</evidence>
<dbReference type="Pfam" id="PF02170">
    <property type="entry name" value="PAZ"/>
    <property type="match status" value="1"/>
</dbReference>
<keyword evidence="17" id="KW-0539">Nucleus</keyword>
<evidence type="ECO:0000256" key="10">
    <source>
        <dbReference type="ARBA" id="ARBA00022801"/>
    </source>
</evidence>
<dbReference type="InterPro" id="IPR036815">
    <property type="entry name" value="14-3-3_dom_sf"/>
</dbReference>
<comment type="similarity">
    <text evidence="18 19">Belongs to the helicase family. Dicer subfamily.</text>
</comment>
<evidence type="ECO:0000259" key="24">
    <source>
        <dbReference type="PROSITE" id="PS51327"/>
    </source>
</evidence>
<dbReference type="PROSITE" id="PS00517">
    <property type="entry name" value="RNASE_3_1"/>
    <property type="match status" value="1"/>
</dbReference>
<sequence length="1571" mass="178737">MVFHGDGGCGGGVMKHLAGEPLSNSMGDQGGKQTMEEALVGETDDNTQQLNNTRDVLPFARSYQLEALDNALRENTIVYLETGSGKTLIAVMLLRSYAHHLRKPSSSIAVFLVPQVVLVSQQSEVVKKHTDLKVGTYWGAMGVDFWDAAMWKEEMEKHEVLVMTPAILLSCLRHSFLKLNMIKVLIMDECHHARGKHPYACIMTEFYHHQLNLGVSDLPRIFGMTASPIKSKVGNSELSWSENIRTLITLMHSKVYTCVSEAVLGEFMPSSTPKFKFYRDSGIQFALFEDLALKLKILKEQKMAKLDVERSVKERNLFFVGYKNVMGSRRVSWRILSLIEQKEESKGNELNVKRIRDYRHKVERELSNTYSAVRIILEEHLILSTNIVGSTMFYYKMKGDYYRYLAEFKAGNRNMEHGFTLRSSDFTKSAAESAEKRIAKIFCALMFCLDELGVWLTLKAAESLSSNEFESFSWGHCGDTVVKNFILACVQTLKTYVPCGPQWSIGNNIKSDVEMGLLTTKVCCLIDSLLEYRGLTDIRCIIFVQRVVTAIVLRDLLNTLLPAINNWKTKFIAGHKYRLQNQSRKEQNKIVEEFQRGLVNIIVATSILEEGLDVQTCNLVIRFDPSPTVCSFIQSRGRARMKNSDYLLIVKSGDSATCSRLEKYLASGDIMRKEALRHSSLPCDPLEGDQFDEETYRVANTDAFANLSSSISLIHLYCSRLPADGYFKPAPRWDKETATLYLPKSCPLKPIHVEGDKNLLKNIACLEACKQLHKIGALTDNLVPDIVIEEAEMEEFGNEHYDENQPIYAPFELVNCVSNSSHTTYHCYLMELSQKFCYHTSVQDIFLALRIKLDPEIGCMQFDMDFDRGAVSVKLSYKGTINLSLDQVLLCKKFQVTLLRILIDNCMNKFTTGLDKCFLKDDLEIDYLLLPATGKHPNSTIDWLIVNSVNPSNIRCKYHQPNISTKSGLVCTCKLQNALVCTSHASGKIYFYITTGVMELDTNSPMILRNGEITTYKKYFEQYHGIQLQFEHQRLFRAKHKFQVKNHCHGLRQRKEREASHAFVELPPELCSIVMSPITDGVIYSFSFIPSIMHRLESLLAAFNLKKMYSDHCTENEIQTTKVLEAITTKGCKEAFHYESLETLGDSFLKYAASQLLFKTFQNHHEGLLSVKREKIISNAALCKLGCNSGLAEMHTLKVLQVKQFACWSSMESEQKNVECVYRELGSGLGFIRNEPFDPDVWIIPGDNSRTFKYTELITEGKKNYVYGKRKLKRKIVADVVEALIGAFLSTGGEKAALMFMDLVGIKVSFDKIAYDRHFEIQPEKLVNVEFLESQLKYSFHDRSLLVEALTHGSYMLPEVPRCYQRLEFLGDSVLDYLITWYLYNKYPGMSPGQLTDMRSASVNNDCYAWSTIKHGLHKHVLHASQELHMHIAVTLDNFEKLSSSSTFGYECETSLPKVLGDILESLAGAILVDSGYDKEVVWQSIRPFLEPLVTPETLKLHPIREFYEVCQKRSYRIIQDVVSRKGGVTNYRMEVEADGVIHQYEYTGAALKDTAKKIVCKELLKRISFQ</sequence>
<keyword evidence="16" id="KW-0464">Manganese</keyword>
<dbReference type="Pfam" id="PF00244">
    <property type="entry name" value="14-3-3"/>
    <property type="match status" value="1"/>
</dbReference>
<dbReference type="Gene3D" id="3.40.50.300">
    <property type="entry name" value="P-loop containing nucleotide triphosphate hydrolases"/>
    <property type="match status" value="2"/>
</dbReference>
<dbReference type="InterPro" id="IPR023410">
    <property type="entry name" value="14-3-3_domain"/>
</dbReference>
<dbReference type="Gene3D" id="3.30.160.380">
    <property type="entry name" value="Dicer dimerisation domain"/>
    <property type="match status" value="1"/>
</dbReference>
<dbReference type="InterPro" id="IPR036389">
    <property type="entry name" value="RNase_III_sf"/>
</dbReference>
<dbReference type="PROSITE" id="PS50821">
    <property type="entry name" value="PAZ"/>
    <property type="match status" value="1"/>
</dbReference>
<dbReference type="PRINTS" id="PR00305">
    <property type="entry name" value="1433ZETA"/>
</dbReference>
<dbReference type="PROSITE" id="PS50142">
    <property type="entry name" value="RNASE_3_2"/>
    <property type="match status" value="2"/>
</dbReference>
<dbReference type="PROSITE" id="PS51327">
    <property type="entry name" value="DICER_DSRBF"/>
    <property type="match status" value="1"/>
</dbReference>
<keyword evidence="5" id="KW-0540">Nuclease</keyword>
<keyword evidence="26" id="KW-1185">Reference proteome</keyword>
<keyword evidence="8" id="KW-0547">Nucleotide-binding</keyword>
<evidence type="ECO:0000256" key="15">
    <source>
        <dbReference type="ARBA" id="ARBA00023158"/>
    </source>
</evidence>
<evidence type="ECO:0000259" key="22">
    <source>
        <dbReference type="PROSITE" id="PS51192"/>
    </source>
</evidence>
<dbReference type="Gene3D" id="2.170.260.10">
    <property type="entry name" value="paz domain"/>
    <property type="match status" value="1"/>
</dbReference>
<dbReference type="SUPFAM" id="SSF101690">
    <property type="entry name" value="PAZ domain"/>
    <property type="match status" value="1"/>
</dbReference>
<dbReference type="EMBL" id="CP144691">
    <property type="protein sequence ID" value="WVY94129.1"/>
    <property type="molecule type" value="Genomic_DNA"/>
</dbReference>
<organism evidence="25 26">
    <name type="scientific">Vigna mungo</name>
    <name type="common">Black gram</name>
    <name type="synonym">Phaseolus mungo</name>
    <dbReference type="NCBI Taxonomy" id="3915"/>
    <lineage>
        <taxon>Eukaryota</taxon>
        <taxon>Viridiplantae</taxon>
        <taxon>Streptophyta</taxon>
        <taxon>Embryophyta</taxon>
        <taxon>Tracheophyta</taxon>
        <taxon>Spermatophyta</taxon>
        <taxon>Magnoliopsida</taxon>
        <taxon>eudicotyledons</taxon>
        <taxon>Gunneridae</taxon>
        <taxon>Pentapetalae</taxon>
        <taxon>rosids</taxon>
        <taxon>fabids</taxon>
        <taxon>Fabales</taxon>
        <taxon>Fabaceae</taxon>
        <taxon>Papilionoideae</taxon>
        <taxon>50 kb inversion clade</taxon>
        <taxon>NPAAA clade</taxon>
        <taxon>indigoferoid/millettioid clade</taxon>
        <taxon>Phaseoleae</taxon>
        <taxon>Vigna</taxon>
    </lineage>
</organism>
<dbReference type="SMART" id="SM00490">
    <property type="entry name" value="HELICc"/>
    <property type="match status" value="1"/>
</dbReference>
<dbReference type="InterPro" id="IPR000999">
    <property type="entry name" value="RNase_III_dom"/>
</dbReference>
<dbReference type="InterPro" id="IPR038248">
    <property type="entry name" value="Dicer_dimer_sf"/>
</dbReference>
<evidence type="ECO:0000256" key="16">
    <source>
        <dbReference type="ARBA" id="ARBA00023211"/>
    </source>
</evidence>
<keyword evidence="12" id="KW-0067">ATP-binding</keyword>
<evidence type="ECO:0000256" key="17">
    <source>
        <dbReference type="ARBA" id="ARBA00023242"/>
    </source>
</evidence>
<dbReference type="GO" id="GO:0005634">
    <property type="term" value="C:nucleus"/>
    <property type="evidence" value="ECO:0007669"/>
    <property type="project" value="UniProtKB-SubCell"/>
</dbReference>
<evidence type="ECO:0000256" key="14">
    <source>
        <dbReference type="ARBA" id="ARBA00022884"/>
    </source>
</evidence>
<dbReference type="SMART" id="SM00949">
    <property type="entry name" value="PAZ"/>
    <property type="match status" value="1"/>
</dbReference>
<evidence type="ECO:0000259" key="20">
    <source>
        <dbReference type="PROSITE" id="PS50142"/>
    </source>
</evidence>
<keyword evidence="7" id="KW-0677">Repeat</keyword>
<comment type="similarity">
    <text evidence="4">Belongs to the 14-3-3 family.</text>
</comment>
<dbReference type="SUPFAM" id="SSF69065">
    <property type="entry name" value="RNase III domain-like"/>
    <property type="match status" value="2"/>
</dbReference>